<dbReference type="SMART" id="SM00470">
    <property type="entry name" value="ParB"/>
    <property type="match status" value="1"/>
</dbReference>
<dbReference type="InterPro" id="IPR010575">
    <property type="entry name" value="KorB_C"/>
</dbReference>
<reference evidence="4 5" key="1">
    <citation type="submission" date="2016-10" db="EMBL/GenBank/DDBJ databases">
        <authorList>
            <person name="Varghese N."/>
            <person name="Submissions S."/>
        </authorList>
    </citation>
    <scope>NUCLEOTIDE SEQUENCE [LARGE SCALE GENOMIC DNA]</scope>
    <source>
        <strain evidence="4 5">Nl1</strain>
    </source>
</reference>
<dbReference type="PANTHER" id="PTHR33375">
    <property type="entry name" value="CHROMOSOME-PARTITIONING PROTEIN PARB-RELATED"/>
    <property type="match status" value="1"/>
</dbReference>
<evidence type="ECO:0000259" key="3">
    <source>
        <dbReference type="SMART" id="SM00470"/>
    </source>
</evidence>
<protein>
    <submittedName>
        <fullName evidence="4">Chromosome partitioning protein, ParB family</fullName>
    </submittedName>
</protein>
<dbReference type="SUPFAM" id="SSF50037">
    <property type="entry name" value="C-terminal domain of transcriptional repressors"/>
    <property type="match status" value="1"/>
</dbReference>
<feature type="domain" description="ParB-like N-terminal" evidence="3">
    <location>
        <begin position="26"/>
        <end position="115"/>
    </location>
</feature>
<dbReference type="SUPFAM" id="SSF109709">
    <property type="entry name" value="KorB DNA-binding domain-like"/>
    <property type="match status" value="1"/>
</dbReference>
<dbReference type="NCBIfam" id="TIGR00180">
    <property type="entry name" value="parB_part"/>
    <property type="match status" value="1"/>
</dbReference>
<dbReference type="InterPro" id="IPR042075">
    <property type="entry name" value="KorB_DNA-db"/>
</dbReference>
<dbReference type="SUPFAM" id="SSF110849">
    <property type="entry name" value="ParB/Sulfiredoxin"/>
    <property type="match status" value="1"/>
</dbReference>
<organism evidence="4 5">
    <name type="scientific">Nitrosospira multiformis</name>
    <dbReference type="NCBI Taxonomy" id="1231"/>
    <lineage>
        <taxon>Bacteria</taxon>
        <taxon>Pseudomonadati</taxon>
        <taxon>Pseudomonadota</taxon>
        <taxon>Betaproteobacteria</taxon>
        <taxon>Nitrosomonadales</taxon>
        <taxon>Nitrosomonadaceae</taxon>
        <taxon>Nitrosospira</taxon>
    </lineage>
</organism>
<feature type="region of interest" description="Disordered" evidence="2">
    <location>
        <begin position="1"/>
        <end position="21"/>
    </location>
</feature>
<dbReference type="Pfam" id="PF08535">
    <property type="entry name" value="KorB"/>
    <property type="match status" value="1"/>
</dbReference>
<evidence type="ECO:0000256" key="1">
    <source>
        <dbReference type="ARBA" id="ARBA00006295"/>
    </source>
</evidence>
<dbReference type="Gene3D" id="6.10.250.140">
    <property type="match status" value="1"/>
</dbReference>
<dbReference type="Gene3D" id="3.90.1530.30">
    <property type="match status" value="1"/>
</dbReference>
<dbReference type="InterPro" id="IPR003115">
    <property type="entry name" value="ParB_N"/>
</dbReference>
<dbReference type="Gene3D" id="2.30.30.150">
    <property type="entry name" value="KorB, C-terminal domain"/>
    <property type="match status" value="1"/>
</dbReference>
<dbReference type="Pfam" id="PF02195">
    <property type="entry name" value="ParB_N"/>
    <property type="match status" value="1"/>
</dbReference>
<dbReference type="Gene3D" id="1.10.10.730">
    <property type="entry name" value="KorB DNA-binding domain"/>
    <property type="match status" value="1"/>
</dbReference>
<dbReference type="Proteomes" id="UP000183471">
    <property type="component" value="Unassembled WGS sequence"/>
</dbReference>
<evidence type="ECO:0000256" key="2">
    <source>
        <dbReference type="SAM" id="MobiDB-lite"/>
    </source>
</evidence>
<name>A0ABY0TMX0_9PROT</name>
<dbReference type="RefSeq" id="WP_081346893.1">
    <property type="nucleotide sequence ID" value="NZ_FNKY01000002.1"/>
</dbReference>
<sequence>MIKSRAGSVKKSDRVQASPEAHAHPIDIPLDLIEEDPNQPRTVFDPQLLNELADTIRQRGVKNPISVHHHPEKSGRYVINDGARRYRASHLAGKKTIKAFIDVDFTKIDQIIVNAHQAGFTPREWAILIEQEEKKGKSRRQIARELGMSAPHITSHAALLRLPDCIADAFNSGRCQDVTAVNHLVVVWRQYPDDVEFWLEDPTVEITRASIARLRAFLDSRDQSEQPVGPAAVAKERKTRIPSPLRLHKPIVRIRYEGEPAQLLFNRRPSQPGYAWIRSENGNEREGAIEKMQLTELSEGK</sequence>
<dbReference type="PANTHER" id="PTHR33375:SF1">
    <property type="entry name" value="CHROMOSOME-PARTITIONING PROTEIN PARB-RELATED"/>
    <property type="match status" value="1"/>
</dbReference>
<evidence type="ECO:0000313" key="5">
    <source>
        <dbReference type="Proteomes" id="UP000183471"/>
    </source>
</evidence>
<dbReference type="InterPro" id="IPR004437">
    <property type="entry name" value="ParB/RepB/Spo0J"/>
</dbReference>
<dbReference type="InterPro" id="IPR036086">
    <property type="entry name" value="ParB/Sulfiredoxin_sf"/>
</dbReference>
<dbReference type="InterPro" id="IPR013741">
    <property type="entry name" value="KorB_domain"/>
</dbReference>
<gene>
    <name evidence="4" type="ORF">SAMN05216402_3288</name>
</gene>
<keyword evidence="5" id="KW-1185">Reference proteome</keyword>
<proteinExistence type="inferred from homology"/>
<evidence type="ECO:0000313" key="4">
    <source>
        <dbReference type="EMBL" id="SDR11315.1"/>
    </source>
</evidence>
<accession>A0ABY0TMX0</accession>
<dbReference type="CDD" id="cd16398">
    <property type="entry name" value="KorB_N_like"/>
    <property type="match status" value="1"/>
</dbReference>
<dbReference type="Pfam" id="PF06613">
    <property type="entry name" value="KorB_C"/>
    <property type="match status" value="1"/>
</dbReference>
<comment type="similarity">
    <text evidence="1">Belongs to the ParB family.</text>
</comment>
<comment type="caution">
    <text evidence="4">The sequence shown here is derived from an EMBL/GenBank/DDBJ whole genome shotgun (WGS) entry which is preliminary data.</text>
</comment>
<dbReference type="InterPro" id="IPR008988">
    <property type="entry name" value="Transcriptional_repressor_C"/>
</dbReference>
<dbReference type="EMBL" id="FNKY01000002">
    <property type="protein sequence ID" value="SDR11315.1"/>
    <property type="molecule type" value="Genomic_DNA"/>
</dbReference>
<dbReference type="InterPro" id="IPR050336">
    <property type="entry name" value="Chromosome_partition/occlusion"/>
</dbReference>
<dbReference type="InterPro" id="IPR037048">
    <property type="entry name" value="KorB_C_sf"/>
</dbReference>